<keyword evidence="6 7" id="KW-0472">Membrane</keyword>
<organism evidence="9 10">
    <name type="scientific">Staphylococcus auricularis</name>
    <dbReference type="NCBI Taxonomy" id="29379"/>
    <lineage>
        <taxon>Bacteria</taxon>
        <taxon>Bacillati</taxon>
        <taxon>Bacillota</taxon>
        <taxon>Bacilli</taxon>
        <taxon>Bacillales</taxon>
        <taxon>Staphylococcaceae</taxon>
        <taxon>Staphylococcus</taxon>
    </lineage>
</organism>
<keyword evidence="2" id="KW-0813">Transport</keyword>
<evidence type="ECO:0000313" key="9">
    <source>
        <dbReference type="EMBL" id="PTH13334.1"/>
    </source>
</evidence>
<evidence type="ECO:0000256" key="1">
    <source>
        <dbReference type="ARBA" id="ARBA00004651"/>
    </source>
</evidence>
<feature type="transmembrane region" description="Helical" evidence="7">
    <location>
        <begin position="16"/>
        <end position="35"/>
    </location>
</feature>
<evidence type="ECO:0000256" key="6">
    <source>
        <dbReference type="ARBA" id="ARBA00023136"/>
    </source>
</evidence>
<feature type="transmembrane region" description="Helical" evidence="7">
    <location>
        <begin position="82"/>
        <end position="107"/>
    </location>
</feature>
<dbReference type="InterPro" id="IPR020846">
    <property type="entry name" value="MFS_dom"/>
</dbReference>
<dbReference type="PRINTS" id="PR01036">
    <property type="entry name" value="TCRTETB"/>
</dbReference>
<dbReference type="PROSITE" id="PS50850">
    <property type="entry name" value="MFS"/>
    <property type="match status" value="1"/>
</dbReference>
<dbReference type="PANTHER" id="PTHR42718">
    <property type="entry name" value="MAJOR FACILITATOR SUPERFAMILY MULTIDRUG TRANSPORTER MFSC"/>
    <property type="match status" value="1"/>
</dbReference>
<dbReference type="Gene3D" id="1.20.1250.20">
    <property type="entry name" value="MFS general substrate transporter like domains"/>
    <property type="match status" value="1"/>
</dbReference>
<comment type="subcellular location">
    <subcellularLocation>
        <location evidence="1">Cell membrane</location>
        <topology evidence="1">Multi-pass membrane protein</topology>
    </subcellularLocation>
</comment>
<feature type="transmembrane region" description="Helical" evidence="7">
    <location>
        <begin position="144"/>
        <end position="165"/>
    </location>
</feature>
<reference evidence="9 10" key="1">
    <citation type="journal article" date="2016" name="Front. Microbiol.">
        <title>Comprehensive Phylogenetic Analysis of Bovine Non-aureus Staphylococci Species Based on Whole-Genome Sequencing.</title>
        <authorList>
            <person name="Naushad S."/>
            <person name="Barkema H.W."/>
            <person name="Luby C."/>
            <person name="Condas L.A."/>
            <person name="Nobrega D.B."/>
            <person name="Carson D.A."/>
            <person name="De Buck J."/>
        </authorList>
    </citation>
    <scope>NUCLEOTIDE SEQUENCE [LARGE SCALE GENOMIC DNA]</scope>
    <source>
        <strain evidence="9 10">SNUC 993</strain>
    </source>
</reference>
<evidence type="ECO:0000256" key="7">
    <source>
        <dbReference type="SAM" id="Phobius"/>
    </source>
</evidence>
<dbReference type="NCBIfam" id="TIGR00711">
    <property type="entry name" value="efflux_EmrB"/>
    <property type="match status" value="1"/>
</dbReference>
<dbReference type="Gene3D" id="1.20.1720.10">
    <property type="entry name" value="Multidrug resistance protein D"/>
    <property type="match status" value="1"/>
</dbReference>
<evidence type="ECO:0000313" key="10">
    <source>
        <dbReference type="Proteomes" id="UP000242694"/>
    </source>
</evidence>
<feature type="transmembrane region" description="Helical" evidence="7">
    <location>
        <begin position="233"/>
        <end position="249"/>
    </location>
</feature>
<feature type="transmembrane region" description="Helical" evidence="7">
    <location>
        <begin position="55"/>
        <end position="75"/>
    </location>
</feature>
<dbReference type="InterPro" id="IPR011701">
    <property type="entry name" value="MFS"/>
</dbReference>
<feature type="transmembrane region" description="Helical" evidence="7">
    <location>
        <begin position="307"/>
        <end position="324"/>
    </location>
</feature>
<feature type="transmembrane region" description="Helical" evidence="7">
    <location>
        <begin position="336"/>
        <end position="354"/>
    </location>
</feature>
<feature type="domain" description="Major facilitator superfamily (MFS) profile" evidence="8">
    <location>
        <begin position="17"/>
        <end position="465"/>
    </location>
</feature>
<accession>A0ABX5IC63</accession>
<dbReference type="InterPro" id="IPR004638">
    <property type="entry name" value="EmrB-like"/>
</dbReference>
<dbReference type="CDD" id="cd17503">
    <property type="entry name" value="MFS_LmrB_MDR_like"/>
    <property type="match status" value="1"/>
</dbReference>
<dbReference type="PANTHER" id="PTHR42718:SF24">
    <property type="entry name" value="MAJOR FACILITATOR SUPERFAMILY (MFS) PROFILE DOMAIN-CONTAINING PROTEIN"/>
    <property type="match status" value="1"/>
</dbReference>
<feature type="transmembrane region" description="Helical" evidence="7">
    <location>
        <begin position="441"/>
        <end position="459"/>
    </location>
</feature>
<keyword evidence="10" id="KW-1185">Reference proteome</keyword>
<protein>
    <submittedName>
        <fullName evidence="9">MFS transporter</fullName>
    </submittedName>
</protein>
<feature type="transmembrane region" description="Helical" evidence="7">
    <location>
        <begin position="171"/>
        <end position="190"/>
    </location>
</feature>
<dbReference type="Pfam" id="PF07690">
    <property type="entry name" value="MFS_1"/>
    <property type="match status" value="1"/>
</dbReference>
<dbReference type="Proteomes" id="UP000242694">
    <property type="component" value="Unassembled WGS sequence"/>
</dbReference>
<gene>
    <name evidence="9" type="ORF">BU607_09745</name>
</gene>
<evidence type="ECO:0000256" key="2">
    <source>
        <dbReference type="ARBA" id="ARBA00022448"/>
    </source>
</evidence>
<feature type="transmembrane region" description="Helical" evidence="7">
    <location>
        <begin position="113"/>
        <end position="132"/>
    </location>
</feature>
<feature type="transmembrane region" description="Helical" evidence="7">
    <location>
        <begin position="270"/>
        <end position="295"/>
    </location>
</feature>
<dbReference type="SUPFAM" id="SSF103473">
    <property type="entry name" value="MFS general substrate transporter"/>
    <property type="match status" value="1"/>
</dbReference>
<evidence type="ECO:0000256" key="5">
    <source>
        <dbReference type="ARBA" id="ARBA00022989"/>
    </source>
</evidence>
<keyword evidence="5 7" id="KW-1133">Transmembrane helix</keyword>
<name>A0ABX5IC63_9STAP</name>
<proteinExistence type="predicted"/>
<feature type="transmembrane region" description="Helical" evidence="7">
    <location>
        <begin position="407"/>
        <end position="426"/>
    </location>
</feature>
<keyword evidence="4 7" id="KW-0812">Transmembrane</keyword>
<keyword evidence="3" id="KW-1003">Cell membrane</keyword>
<dbReference type="RefSeq" id="WP_107393079.1">
    <property type="nucleotide sequence ID" value="NZ_JAHCOE010000004.1"/>
</dbReference>
<evidence type="ECO:0000259" key="8">
    <source>
        <dbReference type="PROSITE" id="PS50850"/>
    </source>
</evidence>
<evidence type="ECO:0000256" key="3">
    <source>
        <dbReference type="ARBA" id="ARBA00022475"/>
    </source>
</evidence>
<comment type="caution">
    <text evidence="9">The sequence shown here is derived from an EMBL/GenBank/DDBJ whole genome shotgun (WGS) entry which is preliminary data.</text>
</comment>
<dbReference type="EMBL" id="PZDI01000064">
    <property type="protein sequence ID" value="PTH13334.1"/>
    <property type="molecule type" value="Genomic_DNA"/>
</dbReference>
<feature type="transmembrane region" description="Helical" evidence="7">
    <location>
        <begin position="360"/>
        <end position="377"/>
    </location>
</feature>
<evidence type="ECO:0000256" key="4">
    <source>
        <dbReference type="ARBA" id="ARBA00022692"/>
    </source>
</evidence>
<feature type="transmembrane region" description="Helical" evidence="7">
    <location>
        <begin position="202"/>
        <end position="221"/>
    </location>
</feature>
<dbReference type="InterPro" id="IPR036259">
    <property type="entry name" value="MFS_trans_sf"/>
</dbReference>
<sequence length="469" mass="51275">MTQTQPSHLNIKQRNLMIAVMMIGAFIGVLNQTLLTTILPEVMKDFAISSSTAQWLTTIFMLVNGIMIPVTAYLIERFSLRTLFFTAATCLILGSLICMLGVNFPLLLVGRSIQALGAGILMPLSQTLLFIIFPVEKRGMAMGIFGLVIGFAPAIGPTAAGWFIHLFDWRYLFLVVLLISVVDAIFGFLYLKNITETQQPSLDILSVIMSTLGFGGLLYGFSSAGNLGWSHPSVYVTIIISIIILALFIRRQLKLPSPLLEFRVFKYRSFTISMTLIVLMFVLFIGNLTILPIYMQTMMHWSPLESGLILLPGGLVMGLLSPVTGKLYDRVGGRSLSITGMLLIMIGALFMAQFNPQTSAWYVIVTFSILMLGNSMIMTPMTTQALNALPVSLIAHGTAMNNTIRQISAAIGTGILVTLMTGFGYLSPLHGAAGLIHGLDMTFYIVAFVALIGAFIALFSEKRQSNTTH</sequence>